<dbReference type="Proteomes" id="UP001223390">
    <property type="component" value="Unassembled WGS sequence"/>
</dbReference>
<dbReference type="SUPFAM" id="SSF103473">
    <property type="entry name" value="MFS general substrate transporter"/>
    <property type="match status" value="1"/>
</dbReference>
<evidence type="ECO:0000256" key="5">
    <source>
        <dbReference type="ARBA" id="ARBA00023136"/>
    </source>
</evidence>
<feature type="transmembrane region" description="Helical" evidence="6">
    <location>
        <begin position="399"/>
        <end position="428"/>
    </location>
</feature>
<evidence type="ECO:0000313" key="8">
    <source>
        <dbReference type="Proteomes" id="UP001223390"/>
    </source>
</evidence>
<feature type="transmembrane region" description="Helical" evidence="6">
    <location>
        <begin position="284"/>
        <end position="303"/>
    </location>
</feature>
<sequence length="531" mass="54231">MIIDAHSHVHDPVEAHLGLLDEAGADRAVLFAPRPHPERARDLASLRREMAVLDEAVGGRAGTVEAYREAWRELDAALAAHPERFVGFLPRLRRSDRGARTGRIRCPRLPGAAGGWQHLRVLGKRGVVLTVVAAAYGLSSMGDQMAILSLTLRLHDQGHSGFAVSALVVAGVLPLVVVGPLAAPLVDRVESGRLVVVVAVLQALVSAGLVFVTGLAGTLVLLVLLGAGLALASPALLLLVPRIVGADGTARGYARLDAFRSAGNVAGPALAGVLIAVSDVRVVLLANTATFVAMAVVLACLGVRREPVAGAGGSWPAQVREGVRVLGGDRLLRTAILALASAIVFTAVLSVARVFFIRDDLGVSGTGYGFLVSAHTVGMLASSTLIAPRVPLEWQPRVLVGAGVLMGASLAVGAAVPVFALALVSFALTGVANSLQGLAIRNLIHARVPEQVRGRAFATSGATLNGANLVGTALGGPATALLGGAGALELAGAGTLLVTLAGSPVLLRHRAGAVAPERSRAPEQGAEPAQE</sequence>
<accession>A0ABT7H2C0</accession>
<feature type="transmembrane region" description="Helical" evidence="6">
    <location>
        <begin position="368"/>
        <end position="387"/>
    </location>
</feature>
<comment type="caution">
    <text evidence="7">The sequence shown here is derived from an EMBL/GenBank/DDBJ whole genome shotgun (WGS) entry which is preliminary data.</text>
</comment>
<comment type="subcellular location">
    <subcellularLocation>
        <location evidence="1">Cell membrane</location>
        <topology evidence="1">Multi-pass membrane protein</topology>
    </subcellularLocation>
</comment>
<dbReference type="Pfam" id="PF07690">
    <property type="entry name" value="MFS_1"/>
    <property type="match status" value="1"/>
</dbReference>
<dbReference type="RefSeq" id="WP_285345479.1">
    <property type="nucleotide sequence ID" value="NZ_JASITI010000047.1"/>
</dbReference>
<evidence type="ECO:0000256" key="6">
    <source>
        <dbReference type="SAM" id="Phobius"/>
    </source>
</evidence>
<feature type="transmembrane region" description="Helical" evidence="6">
    <location>
        <begin position="194"/>
        <end position="213"/>
    </location>
</feature>
<gene>
    <name evidence="7" type="ORF">QEZ40_005070</name>
</gene>
<dbReference type="Gene3D" id="3.20.20.140">
    <property type="entry name" value="Metal-dependent hydrolases"/>
    <property type="match status" value="1"/>
</dbReference>
<dbReference type="SUPFAM" id="SSF51556">
    <property type="entry name" value="Metallo-dependent hydrolases"/>
    <property type="match status" value="1"/>
</dbReference>
<dbReference type="InterPro" id="IPR011701">
    <property type="entry name" value="MFS"/>
</dbReference>
<keyword evidence="4 6" id="KW-1133">Transmembrane helix</keyword>
<dbReference type="CDD" id="cd06173">
    <property type="entry name" value="MFS_MefA_like"/>
    <property type="match status" value="1"/>
</dbReference>
<keyword evidence="8" id="KW-1185">Reference proteome</keyword>
<evidence type="ECO:0000256" key="2">
    <source>
        <dbReference type="ARBA" id="ARBA00022475"/>
    </source>
</evidence>
<dbReference type="InterPro" id="IPR036259">
    <property type="entry name" value="MFS_trans_sf"/>
</dbReference>
<proteinExistence type="predicted"/>
<dbReference type="PANTHER" id="PTHR23513">
    <property type="entry name" value="INTEGRAL MEMBRANE EFFLUX PROTEIN-RELATED"/>
    <property type="match status" value="1"/>
</dbReference>
<keyword evidence="3 6" id="KW-0812">Transmembrane</keyword>
<dbReference type="Gene3D" id="1.20.1250.20">
    <property type="entry name" value="MFS general substrate transporter like domains"/>
    <property type="match status" value="1"/>
</dbReference>
<reference evidence="7 8" key="1">
    <citation type="submission" date="2023-05" db="EMBL/GenBank/DDBJ databases">
        <title>Sequencing and Assembly of Streptomyces sp. NP73.</title>
        <authorList>
            <person name="Konwar A.N."/>
            <person name="Saikia K."/>
            <person name="Thakur D."/>
        </authorList>
    </citation>
    <scope>NUCLEOTIDE SEQUENCE [LARGE SCALE GENOMIC DNA]</scope>
    <source>
        <strain evidence="7 8">NP73</strain>
    </source>
</reference>
<feature type="transmembrane region" description="Helical" evidence="6">
    <location>
        <begin position="127"/>
        <end position="150"/>
    </location>
</feature>
<dbReference type="EMBL" id="JASITI010000047">
    <property type="protein sequence ID" value="MDK9499641.1"/>
    <property type="molecule type" value="Genomic_DNA"/>
</dbReference>
<dbReference type="InterPro" id="IPR032466">
    <property type="entry name" value="Metal_Hydrolase"/>
</dbReference>
<keyword evidence="2" id="KW-1003">Cell membrane</keyword>
<feature type="transmembrane region" description="Helical" evidence="6">
    <location>
        <begin position="219"/>
        <end position="240"/>
    </location>
</feature>
<feature type="transmembrane region" description="Helical" evidence="6">
    <location>
        <begin position="162"/>
        <end position="182"/>
    </location>
</feature>
<evidence type="ECO:0000256" key="4">
    <source>
        <dbReference type="ARBA" id="ARBA00022989"/>
    </source>
</evidence>
<feature type="transmembrane region" description="Helical" evidence="6">
    <location>
        <begin position="334"/>
        <end position="356"/>
    </location>
</feature>
<protein>
    <submittedName>
        <fullName evidence="7">MFS transporter</fullName>
    </submittedName>
</protein>
<organism evidence="7 8">
    <name type="scientific">Streptomyces katrae</name>
    <dbReference type="NCBI Taxonomy" id="68223"/>
    <lineage>
        <taxon>Bacteria</taxon>
        <taxon>Bacillati</taxon>
        <taxon>Actinomycetota</taxon>
        <taxon>Actinomycetes</taxon>
        <taxon>Kitasatosporales</taxon>
        <taxon>Streptomycetaceae</taxon>
        <taxon>Streptomyces</taxon>
    </lineage>
</organism>
<evidence type="ECO:0000256" key="1">
    <source>
        <dbReference type="ARBA" id="ARBA00004651"/>
    </source>
</evidence>
<name>A0ABT7H2C0_9ACTN</name>
<keyword evidence="5 6" id="KW-0472">Membrane</keyword>
<evidence type="ECO:0000313" key="7">
    <source>
        <dbReference type="EMBL" id="MDK9499641.1"/>
    </source>
</evidence>
<dbReference type="PANTHER" id="PTHR23513:SF6">
    <property type="entry name" value="MAJOR FACILITATOR SUPERFAMILY ASSOCIATED DOMAIN-CONTAINING PROTEIN"/>
    <property type="match status" value="1"/>
</dbReference>
<feature type="transmembrane region" description="Helical" evidence="6">
    <location>
        <begin position="261"/>
        <end position="278"/>
    </location>
</feature>
<evidence type="ECO:0000256" key="3">
    <source>
        <dbReference type="ARBA" id="ARBA00022692"/>
    </source>
</evidence>